<feature type="transmembrane region" description="Helical" evidence="1">
    <location>
        <begin position="219"/>
        <end position="239"/>
    </location>
</feature>
<name>A0A428YML1_KIBAR</name>
<protein>
    <submittedName>
        <fullName evidence="2">Uncharacterized protein</fullName>
    </submittedName>
</protein>
<feature type="transmembrane region" description="Helical" evidence="1">
    <location>
        <begin position="146"/>
        <end position="168"/>
    </location>
</feature>
<feature type="transmembrane region" description="Helical" evidence="1">
    <location>
        <begin position="180"/>
        <end position="213"/>
    </location>
</feature>
<dbReference type="EMBL" id="QHKI01000071">
    <property type="protein sequence ID" value="RSM69218.1"/>
    <property type="molecule type" value="Genomic_DNA"/>
</dbReference>
<feature type="transmembrane region" description="Helical" evidence="1">
    <location>
        <begin position="26"/>
        <end position="47"/>
    </location>
</feature>
<sequence length="278" mass="30077">MTDSAAELLSDLRQLRRKVRRDRHGYWFPLVLFAALILLTPLCYWALSARYFHTPVPFSTTQITSTTWSGGDSVVKWYWTIGLILCVGASVWWYHKRGVTIGVEGRMGGYLMVAVVVPVALLFGGRLFELTVWSHYDTSLYSRPDIIVPVVIGAVVVAGGAAFVATRWKRLRAGGIAVAALAGVVAFSAIAVFLLYGLVPLLIIAAALAALAWLERSPLLAVIAVLFGVVSLHANVSGLGRLLDLNAEWRLLLDAAPPAAVLMIGGVIALVRSRRAAE</sequence>
<dbReference type="Proteomes" id="UP000287547">
    <property type="component" value="Unassembled WGS sequence"/>
</dbReference>
<keyword evidence="1" id="KW-1133">Transmembrane helix</keyword>
<keyword evidence="1" id="KW-0472">Membrane</keyword>
<keyword evidence="1" id="KW-0812">Transmembrane</keyword>
<gene>
    <name evidence="2" type="ORF">DMH04_46090</name>
</gene>
<feature type="transmembrane region" description="Helical" evidence="1">
    <location>
        <begin position="107"/>
        <end position="126"/>
    </location>
</feature>
<evidence type="ECO:0000313" key="3">
    <source>
        <dbReference type="Proteomes" id="UP000287547"/>
    </source>
</evidence>
<dbReference type="RefSeq" id="WP_037255116.1">
    <property type="nucleotide sequence ID" value="NZ_QHKI01000071.1"/>
</dbReference>
<dbReference type="OrthoDB" id="3695927at2"/>
<evidence type="ECO:0000313" key="2">
    <source>
        <dbReference type="EMBL" id="RSM69218.1"/>
    </source>
</evidence>
<organism evidence="2 3">
    <name type="scientific">Kibdelosporangium aridum</name>
    <dbReference type="NCBI Taxonomy" id="2030"/>
    <lineage>
        <taxon>Bacteria</taxon>
        <taxon>Bacillati</taxon>
        <taxon>Actinomycetota</taxon>
        <taxon>Actinomycetes</taxon>
        <taxon>Pseudonocardiales</taxon>
        <taxon>Pseudonocardiaceae</taxon>
        <taxon>Kibdelosporangium</taxon>
    </lineage>
</organism>
<accession>A0A428YML1</accession>
<dbReference type="AlphaFoldDB" id="A0A428YML1"/>
<feature type="transmembrane region" description="Helical" evidence="1">
    <location>
        <begin position="251"/>
        <end position="271"/>
    </location>
</feature>
<proteinExistence type="predicted"/>
<evidence type="ECO:0000256" key="1">
    <source>
        <dbReference type="SAM" id="Phobius"/>
    </source>
</evidence>
<feature type="transmembrane region" description="Helical" evidence="1">
    <location>
        <begin position="77"/>
        <end position="95"/>
    </location>
</feature>
<comment type="caution">
    <text evidence="2">The sequence shown here is derived from an EMBL/GenBank/DDBJ whole genome shotgun (WGS) entry which is preliminary data.</text>
</comment>
<reference evidence="2 3" key="1">
    <citation type="submission" date="2018-05" db="EMBL/GenBank/DDBJ databases">
        <title>Evolution of GPA BGCs.</title>
        <authorList>
            <person name="Waglechner N."/>
            <person name="Wright G.D."/>
        </authorList>
    </citation>
    <scope>NUCLEOTIDE SEQUENCE [LARGE SCALE GENOMIC DNA]</scope>
    <source>
        <strain evidence="2 3">A82846</strain>
    </source>
</reference>